<dbReference type="AlphaFoldDB" id="A0A439D0C9"/>
<dbReference type="EMBL" id="RYZI01000232">
    <property type="protein sequence ID" value="RWA07870.1"/>
    <property type="molecule type" value="Genomic_DNA"/>
</dbReference>
<feature type="region of interest" description="Disordered" evidence="1">
    <location>
        <begin position="25"/>
        <end position="64"/>
    </location>
</feature>
<accession>A0A439D0C9</accession>
<protein>
    <submittedName>
        <fullName evidence="2">Uncharacterized protein</fullName>
    </submittedName>
</protein>
<gene>
    <name evidence="2" type="ORF">EKO27_g7238</name>
</gene>
<organism evidence="2 3">
    <name type="scientific">Xylaria grammica</name>
    <dbReference type="NCBI Taxonomy" id="363999"/>
    <lineage>
        <taxon>Eukaryota</taxon>
        <taxon>Fungi</taxon>
        <taxon>Dikarya</taxon>
        <taxon>Ascomycota</taxon>
        <taxon>Pezizomycotina</taxon>
        <taxon>Sordariomycetes</taxon>
        <taxon>Xylariomycetidae</taxon>
        <taxon>Xylariales</taxon>
        <taxon>Xylariaceae</taxon>
        <taxon>Xylaria</taxon>
    </lineage>
</organism>
<name>A0A439D0C9_9PEZI</name>
<sequence>MLSRQLHRPLLRSVTAAWRPATTSPAFFHHGDSSYSSSSDGGGDQQQEEDQHGVPSEAPTQRQPSLFEQLFPDDAKRSYTKAKSASESNTVKRSWASLLADKELPRLPVPEELQDDNVLMTMASEFYSSALHAKSMLILSAGSKGLLESDFLRLGVKGKHVDGWVGGILKVIPARDPDTLELKGHYFILFDTHEAAVAYKDRLEHLWKLGKAYVPGAHHARGHMLQQPLPRGLRRTETGEDVADLIRSFTLVSPSQSCHVQLSRMSSAKIAELYFEGGFVDQLAARAGSEFLVQVRIDGGRLTLDTLRGAIKDDGMRRNLAWRVTDLDGILPFGKSILKARDRIRVDSMKGTFGYNGSSLGLKDEDGHYHSEASGNVSRKDMATTVYEAEEGNERHRQYPRFIIPFMDGAEAHRFVQNWHRRKLKLQLGGGAPGEPSWEESRVINATVLW</sequence>
<comment type="caution">
    <text evidence="2">The sequence shown here is derived from an EMBL/GenBank/DDBJ whole genome shotgun (WGS) entry which is preliminary data.</text>
</comment>
<dbReference type="Proteomes" id="UP000286045">
    <property type="component" value="Unassembled WGS sequence"/>
</dbReference>
<reference evidence="2 3" key="1">
    <citation type="submission" date="2018-12" db="EMBL/GenBank/DDBJ databases">
        <title>Draft genome sequence of Xylaria grammica IHI A82.</title>
        <authorList>
            <person name="Buettner E."/>
            <person name="Kellner H."/>
        </authorList>
    </citation>
    <scope>NUCLEOTIDE SEQUENCE [LARGE SCALE GENOMIC DNA]</scope>
    <source>
        <strain evidence="2 3">IHI A82</strain>
    </source>
</reference>
<evidence type="ECO:0000256" key="1">
    <source>
        <dbReference type="SAM" id="MobiDB-lite"/>
    </source>
</evidence>
<proteinExistence type="predicted"/>
<evidence type="ECO:0000313" key="3">
    <source>
        <dbReference type="Proteomes" id="UP000286045"/>
    </source>
</evidence>
<evidence type="ECO:0000313" key="2">
    <source>
        <dbReference type="EMBL" id="RWA07870.1"/>
    </source>
</evidence>
<keyword evidence="3" id="KW-1185">Reference proteome</keyword>